<feature type="region of interest" description="Disordered" evidence="1">
    <location>
        <begin position="450"/>
        <end position="492"/>
    </location>
</feature>
<keyword evidence="3" id="KW-1185">Reference proteome</keyword>
<feature type="region of interest" description="Disordered" evidence="1">
    <location>
        <begin position="911"/>
        <end position="970"/>
    </location>
</feature>
<feature type="compositionally biased region" description="Basic residues" evidence="1">
    <location>
        <begin position="344"/>
        <end position="357"/>
    </location>
</feature>
<feature type="region of interest" description="Disordered" evidence="1">
    <location>
        <begin position="804"/>
        <end position="829"/>
    </location>
</feature>
<feature type="compositionally biased region" description="Polar residues" evidence="1">
    <location>
        <begin position="761"/>
        <end position="779"/>
    </location>
</feature>
<feature type="region of interest" description="Disordered" evidence="1">
    <location>
        <begin position="759"/>
        <end position="779"/>
    </location>
</feature>
<feature type="compositionally biased region" description="Polar residues" evidence="1">
    <location>
        <begin position="911"/>
        <end position="930"/>
    </location>
</feature>
<sequence length="970" mass="107285">MDANAVNVEGYGHNIGWDDCSGDILPEMSRVYRQHFQPSEDMLGFVLQQSQSHLRALAGRESFAGFLNVSLMSDILVKRTEVIFDAPSPCVLQSENSEASTNISWLDVVKAKNYQAEHTGNGVYHFHMRDRGVIVQLSTFQHNMLLSGLPRKLVEPWSYEKDVQMELYTLALAAEMTSHMNQLASEGKPTQAIFILFTGLHYLAVIKVNNTVLEGIRGRDRILRHHPEPSQRSAGSPFPLESAEGPANFTPAVDTGSLDGMAIETEGTDVQSSAPKRGAVTRNFPKNRVWPAEVLKQLPIWFEDQVRKNLSQEEIAQNFHRTFKQKRTFHAIEAKLYSLTGKSPFRKRNKKTSRRRPVSLTPRSSPPLPQPSESVDFTQQLISRSNIEVHALRLAPNLLPYLNSEDCEDGNLYALHGVQPFDPESESSNSYAVPEHDIASQTLWCLHESQGHELQSGTSQNEGPLREGRQAEESPKAHPAFSDLVPESRPTNESSINVLAATSGTVDSYLPRSSPLKFPRISEPIQSPIQHHSEGDTTLEELGRTLIHRTESSAMHVEQNTAHGNQTSERLSPQSSPLGNPLARNLANEGPNNDSHTESGLGASTVPRASTPFQVPEPSSTGNSTYHHSQNCGMDGPTTDTSERVLIDEELIIRCLHEKSQAQAARSHRPWNDKDLNRLPRWLMKRKNLPKERLEVEFLGDFGHYRTSSAIVTACRKKRKADSLNKDVTSAPTAGQLVPVVPTVFDITGVSRSPIAIIGSDTPSLNPSHTIAVPSSNENTTLKHPRLEQFQSPQLNQPQVLDNAERLPRNSPPPVHEDEEAVGQNPPAAVASECASEQMVFSTPENVEDIHTLGSRRHRVEITPEPPARFTTIDGSNVHPTEPNISKMTPLVQMETNEQDALPVGQGIQQTPTGKIVDQSSDDQNVSQKYGPQGNAPNFAEHVAASTTRCQYPTNTHPPAQQHINPELPV</sequence>
<feature type="compositionally biased region" description="Polar residues" evidence="1">
    <location>
        <begin position="607"/>
        <end position="632"/>
    </location>
</feature>
<evidence type="ECO:0000313" key="3">
    <source>
        <dbReference type="Proteomes" id="UP001219568"/>
    </source>
</evidence>
<reference evidence="2" key="1">
    <citation type="journal article" date="2023" name="IMA Fungus">
        <title>Comparative genomic study of the Penicillium genus elucidates a diverse pangenome and 15 lateral gene transfer events.</title>
        <authorList>
            <person name="Petersen C."/>
            <person name="Sorensen T."/>
            <person name="Nielsen M.R."/>
            <person name="Sondergaard T.E."/>
            <person name="Sorensen J.L."/>
            <person name="Fitzpatrick D.A."/>
            <person name="Frisvad J.C."/>
            <person name="Nielsen K.L."/>
        </authorList>
    </citation>
    <scope>NUCLEOTIDE SEQUENCE</scope>
    <source>
        <strain evidence="2">IBT 15450</strain>
    </source>
</reference>
<dbReference type="Proteomes" id="UP001219568">
    <property type="component" value="Unassembled WGS sequence"/>
</dbReference>
<organism evidence="2 3">
    <name type="scientific">Penicillium canescens</name>
    <dbReference type="NCBI Taxonomy" id="5083"/>
    <lineage>
        <taxon>Eukaryota</taxon>
        <taxon>Fungi</taxon>
        <taxon>Dikarya</taxon>
        <taxon>Ascomycota</taxon>
        <taxon>Pezizomycotina</taxon>
        <taxon>Eurotiomycetes</taxon>
        <taxon>Eurotiomycetidae</taxon>
        <taxon>Eurotiales</taxon>
        <taxon>Aspergillaceae</taxon>
        <taxon>Penicillium</taxon>
    </lineage>
</organism>
<evidence type="ECO:0000313" key="2">
    <source>
        <dbReference type="EMBL" id="KAJ6057027.1"/>
    </source>
</evidence>
<comment type="caution">
    <text evidence="2">The sequence shown here is derived from an EMBL/GenBank/DDBJ whole genome shotgun (WGS) entry which is preliminary data.</text>
</comment>
<feature type="region of interest" description="Disordered" evidence="1">
    <location>
        <begin position="225"/>
        <end position="251"/>
    </location>
</feature>
<feature type="compositionally biased region" description="Basic and acidic residues" evidence="1">
    <location>
        <begin position="464"/>
        <end position="476"/>
    </location>
</feature>
<feature type="region of interest" description="Disordered" evidence="1">
    <location>
        <begin position="551"/>
        <end position="640"/>
    </location>
</feature>
<dbReference type="AlphaFoldDB" id="A0AAD6NDU9"/>
<feature type="compositionally biased region" description="Polar residues" evidence="1">
    <location>
        <begin position="558"/>
        <end position="578"/>
    </location>
</feature>
<reference evidence="2" key="2">
    <citation type="submission" date="2023-01" db="EMBL/GenBank/DDBJ databases">
        <authorList>
            <person name="Petersen C."/>
        </authorList>
    </citation>
    <scope>NUCLEOTIDE SEQUENCE</scope>
    <source>
        <strain evidence="2">IBT 15450</strain>
    </source>
</reference>
<accession>A0AAD6NDU9</accession>
<evidence type="ECO:0000256" key="1">
    <source>
        <dbReference type="SAM" id="MobiDB-lite"/>
    </source>
</evidence>
<proteinExistence type="predicted"/>
<feature type="compositionally biased region" description="Polar residues" evidence="1">
    <location>
        <begin position="945"/>
        <end position="964"/>
    </location>
</feature>
<gene>
    <name evidence="2" type="ORF">N7460_000301</name>
</gene>
<feature type="region of interest" description="Disordered" evidence="1">
    <location>
        <begin position="343"/>
        <end position="374"/>
    </location>
</feature>
<feature type="compositionally biased region" description="Polar residues" evidence="1">
    <location>
        <begin position="452"/>
        <end position="462"/>
    </location>
</feature>
<protein>
    <submittedName>
        <fullName evidence="2">Uncharacterized protein</fullName>
    </submittedName>
</protein>
<name>A0AAD6NDU9_PENCN</name>
<dbReference type="EMBL" id="JAQJZL010000001">
    <property type="protein sequence ID" value="KAJ6057027.1"/>
    <property type="molecule type" value="Genomic_DNA"/>
</dbReference>